<proteinExistence type="inferred from homology"/>
<protein>
    <recommendedName>
        <fullName evidence="2">phosphoglycerate mutase (2,3-diphosphoglycerate-dependent)</fullName>
        <ecNumber evidence="2">5.4.2.11</ecNumber>
    </recommendedName>
</protein>
<sequence>MEQTTIQNSAPQIFGDLVLLRHGQTLWSESGQYTGRTDIPLTEVGREQARAAGKRLRAMFPRGFEPRDVYTSDLRRAMTTAELAGFTEHEVTADLEEWDYGRAEGRTRSQLFDALGYDWNVWEHGPAVLDAALGGDRVEVFPDGEEMHIINGPGERLEDAAARTRLVIERAMPALQAGRDVLCVAHAHILRILTTQWLGVEPTFGRNLKLDTAHISVLSLYKGDHVIQQWNC</sequence>
<evidence type="ECO:0000256" key="1">
    <source>
        <dbReference type="ARBA" id="ARBA00006717"/>
    </source>
</evidence>
<organism evidence="8 9">
    <name type="scientific">Bifidobacterium pseudolongum PV8-2</name>
    <dbReference type="NCBI Taxonomy" id="1447715"/>
    <lineage>
        <taxon>Bacteria</taxon>
        <taxon>Bacillati</taxon>
        <taxon>Actinomycetota</taxon>
        <taxon>Actinomycetes</taxon>
        <taxon>Bifidobacteriales</taxon>
        <taxon>Bifidobacteriaceae</taxon>
        <taxon>Bifidobacterium</taxon>
    </lineage>
</organism>
<feature type="active site" description="Tele-phosphohistidine intermediate" evidence="5">
    <location>
        <position position="22"/>
    </location>
</feature>
<feature type="site" description="Transition state stabilizer" evidence="7">
    <location>
        <position position="186"/>
    </location>
</feature>
<keyword evidence="3" id="KW-0324">Glycolysis</keyword>
<dbReference type="EC" id="5.4.2.11" evidence="2"/>
<feature type="binding site" evidence="6">
    <location>
        <begin position="34"/>
        <end position="35"/>
    </location>
    <ligand>
        <name>substrate</name>
    </ligand>
</feature>
<dbReference type="EMBL" id="CP007457">
    <property type="protein sequence ID" value="AIZ16919.1"/>
    <property type="molecule type" value="Genomic_DNA"/>
</dbReference>
<dbReference type="HOGENOM" id="CLU_033323_9_4_11"/>
<dbReference type="CDD" id="cd07067">
    <property type="entry name" value="HP_PGM_like"/>
    <property type="match status" value="1"/>
</dbReference>
<dbReference type="GO" id="GO:0006096">
    <property type="term" value="P:glycolytic process"/>
    <property type="evidence" value="ECO:0007669"/>
    <property type="project" value="UniProtKB-KW"/>
</dbReference>
<accession>A0A0A7IDQ4</accession>
<dbReference type="InterPro" id="IPR005952">
    <property type="entry name" value="Phosphogly_mut1"/>
</dbReference>
<dbReference type="InterPro" id="IPR029033">
    <property type="entry name" value="His_PPase_superfam"/>
</dbReference>
<dbReference type="OrthoDB" id="4697614at2"/>
<dbReference type="STRING" id="1447715.AH67_08415"/>
<evidence type="ECO:0000256" key="4">
    <source>
        <dbReference type="ARBA" id="ARBA00023235"/>
    </source>
</evidence>
<dbReference type="PANTHER" id="PTHR11931">
    <property type="entry name" value="PHOSPHOGLYCERATE MUTASE"/>
    <property type="match status" value="1"/>
</dbReference>
<reference evidence="8 9" key="1">
    <citation type="journal article" date="2015" name="Genome Announc.">
        <title>Bifidobacterium pseudolongum Strain PV8-2, Isolated from a Stool Sample of an Anemic Kenyan Infant.</title>
        <authorList>
            <person name="Vazquez-Gutierrez P."/>
            <person name="Lacroix C."/>
            <person name="Chassard C."/>
            <person name="Klumpp J."/>
            <person name="Stevens M.J."/>
            <person name="Jans C."/>
        </authorList>
    </citation>
    <scope>NUCLEOTIDE SEQUENCE [LARGE SCALE GENOMIC DNA]</scope>
    <source>
        <strain evidence="8 9">PV8-2</strain>
    </source>
</reference>
<feature type="active site" description="Proton donor/acceptor" evidence="5">
    <location>
        <position position="97"/>
    </location>
</feature>
<feature type="binding site" evidence="6">
    <location>
        <position position="76"/>
    </location>
    <ligand>
        <name>substrate</name>
    </ligand>
</feature>
<gene>
    <name evidence="8" type="ORF">AH67_08415</name>
</gene>
<feature type="binding site" evidence="6">
    <location>
        <begin position="97"/>
        <end position="100"/>
    </location>
    <ligand>
        <name>substrate</name>
    </ligand>
</feature>
<evidence type="ECO:0000256" key="2">
    <source>
        <dbReference type="ARBA" id="ARBA00012028"/>
    </source>
</evidence>
<dbReference type="RefSeq" id="WP_039172706.1">
    <property type="nucleotide sequence ID" value="NZ_CP007457.1"/>
</dbReference>
<evidence type="ECO:0000313" key="8">
    <source>
        <dbReference type="EMBL" id="AIZ16919.1"/>
    </source>
</evidence>
<dbReference type="KEGG" id="bpsp:AH67_08415"/>
<comment type="similarity">
    <text evidence="1">Belongs to the phosphoglycerate mutase family. BPG-dependent PGAM subfamily.</text>
</comment>
<evidence type="ECO:0000313" key="9">
    <source>
        <dbReference type="Proteomes" id="UP000030636"/>
    </source>
</evidence>
<dbReference type="Gene3D" id="3.40.50.1240">
    <property type="entry name" value="Phosphoglycerate mutase-like"/>
    <property type="match status" value="1"/>
</dbReference>
<evidence type="ECO:0000256" key="3">
    <source>
        <dbReference type="ARBA" id="ARBA00023152"/>
    </source>
</evidence>
<evidence type="ECO:0000256" key="5">
    <source>
        <dbReference type="PIRSR" id="PIRSR613078-1"/>
    </source>
</evidence>
<keyword evidence="4" id="KW-0413">Isomerase</keyword>
<dbReference type="InterPro" id="IPR013078">
    <property type="entry name" value="His_Pase_superF_clade-1"/>
</dbReference>
<dbReference type="SMART" id="SM00855">
    <property type="entry name" value="PGAM"/>
    <property type="match status" value="1"/>
</dbReference>
<evidence type="ECO:0000256" key="7">
    <source>
        <dbReference type="PIRSR" id="PIRSR613078-3"/>
    </source>
</evidence>
<dbReference type="Pfam" id="PF00300">
    <property type="entry name" value="His_Phos_1"/>
    <property type="match status" value="1"/>
</dbReference>
<dbReference type="GO" id="GO:0004619">
    <property type="term" value="F:phosphoglycerate mutase activity"/>
    <property type="evidence" value="ECO:0007669"/>
    <property type="project" value="UniProtKB-EC"/>
</dbReference>
<keyword evidence="9" id="KW-1185">Reference proteome</keyword>
<dbReference type="SUPFAM" id="SSF53254">
    <property type="entry name" value="Phosphoglycerate mutase-like"/>
    <property type="match status" value="1"/>
</dbReference>
<evidence type="ECO:0000256" key="6">
    <source>
        <dbReference type="PIRSR" id="PIRSR613078-2"/>
    </source>
</evidence>
<name>A0A0A7IDQ4_9BIFI</name>
<dbReference type="Proteomes" id="UP000030636">
    <property type="component" value="Chromosome"/>
</dbReference>
<dbReference type="AlphaFoldDB" id="A0A0A7IDQ4"/>